<proteinExistence type="predicted"/>
<evidence type="ECO:0000313" key="1">
    <source>
        <dbReference type="EMBL" id="JAH61744.1"/>
    </source>
</evidence>
<organism evidence="1">
    <name type="scientific">Anguilla anguilla</name>
    <name type="common">European freshwater eel</name>
    <name type="synonym">Muraena anguilla</name>
    <dbReference type="NCBI Taxonomy" id="7936"/>
    <lineage>
        <taxon>Eukaryota</taxon>
        <taxon>Metazoa</taxon>
        <taxon>Chordata</taxon>
        <taxon>Craniata</taxon>
        <taxon>Vertebrata</taxon>
        <taxon>Euteleostomi</taxon>
        <taxon>Actinopterygii</taxon>
        <taxon>Neopterygii</taxon>
        <taxon>Teleostei</taxon>
        <taxon>Anguilliformes</taxon>
        <taxon>Anguillidae</taxon>
        <taxon>Anguilla</taxon>
    </lineage>
</organism>
<name>A0A0E9U781_ANGAN</name>
<sequence length="44" mass="5381">MWHCAMHRDFHHQQHTREIKNLTSDISQTHAILHIRHTFHSVKN</sequence>
<reference evidence="1" key="1">
    <citation type="submission" date="2014-11" db="EMBL/GenBank/DDBJ databases">
        <authorList>
            <person name="Amaro Gonzalez C."/>
        </authorList>
    </citation>
    <scope>NUCLEOTIDE SEQUENCE</scope>
</reference>
<dbReference type="AlphaFoldDB" id="A0A0E9U781"/>
<protein>
    <submittedName>
        <fullName evidence="1">Uncharacterized protein</fullName>
    </submittedName>
</protein>
<reference evidence="1" key="2">
    <citation type="journal article" date="2015" name="Fish Shellfish Immunol.">
        <title>Early steps in the European eel (Anguilla anguilla)-Vibrio vulnificus interaction in the gills: Role of the RtxA13 toxin.</title>
        <authorList>
            <person name="Callol A."/>
            <person name="Pajuelo D."/>
            <person name="Ebbesson L."/>
            <person name="Teles M."/>
            <person name="MacKenzie S."/>
            <person name="Amaro C."/>
        </authorList>
    </citation>
    <scope>NUCLEOTIDE SEQUENCE</scope>
</reference>
<accession>A0A0E9U781</accession>
<dbReference type="EMBL" id="GBXM01046833">
    <property type="protein sequence ID" value="JAH61744.1"/>
    <property type="molecule type" value="Transcribed_RNA"/>
</dbReference>